<dbReference type="Pfam" id="PF00515">
    <property type="entry name" value="TPR_1"/>
    <property type="match status" value="1"/>
</dbReference>
<proteinExistence type="predicted"/>
<accession>A0AAV7XGV3</accession>
<dbReference type="PROSITE" id="PS50076">
    <property type="entry name" value="DNAJ_2"/>
    <property type="match status" value="1"/>
</dbReference>
<keyword evidence="2 4" id="KW-0802">TPR repeat</keyword>
<dbReference type="InterPro" id="IPR019734">
    <property type="entry name" value="TPR_rpt"/>
</dbReference>
<evidence type="ECO:0000256" key="2">
    <source>
        <dbReference type="ARBA" id="ARBA00022803"/>
    </source>
</evidence>
<dbReference type="InterPro" id="IPR001623">
    <property type="entry name" value="DnaJ_domain"/>
</dbReference>
<gene>
    <name evidence="6" type="ORF">ONE63_010530</name>
</gene>
<name>A0AAV7XGV3_9NEOP</name>
<keyword evidence="3" id="KW-0143">Chaperone</keyword>
<dbReference type="PRINTS" id="PR00625">
    <property type="entry name" value="JDOMAIN"/>
</dbReference>
<evidence type="ECO:0000259" key="5">
    <source>
        <dbReference type="PROSITE" id="PS50076"/>
    </source>
</evidence>
<evidence type="ECO:0000256" key="4">
    <source>
        <dbReference type="PROSITE-ProRule" id="PRU00339"/>
    </source>
</evidence>
<reference evidence="6" key="1">
    <citation type="submission" date="2022-12" db="EMBL/GenBank/DDBJ databases">
        <title>Chromosome-level genome assembly of the bean flower thrips Megalurothrips usitatus.</title>
        <authorList>
            <person name="Ma L."/>
            <person name="Liu Q."/>
            <person name="Li H."/>
            <person name="Cai W."/>
        </authorList>
    </citation>
    <scope>NUCLEOTIDE SEQUENCE</scope>
    <source>
        <strain evidence="6">Cailab_2022a</strain>
    </source>
</reference>
<dbReference type="InterPro" id="IPR018253">
    <property type="entry name" value="DnaJ_domain_CS"/>
</dbReference>
<feature type="repeat" description="TPR" evidence="4">
    <location>
        <begin position="64"/>
        <end position="97"/>
    </location>
</feature>
<dbReference type="Proteomes" id="UP001075354">
    <property type="component" value="Chromosome 9"/>
</dbReference>
<dbReference type="CDD" id="cd06257">
    <property type="entry name" value="DnaJ"/>
    <property type="match status" value="1"/>
</dbReference>
<dbReference type="PANTHER" id="PTHR45188">
    <property type="entry name" value="DNAJ PROTEIN P58IPK HOMOLOG"/>
    <property type="match status" value="1"/>
</dbReference>
<organism evidence="6 7">
    <name type="scientific">Megalurothrips usitatus</name>
    <name type="common">bean blossom thrips</name>
    <dbReference type="NCBI Taxonomy" id="439358"/>
    <lineage>
        <taxon>Eukaryota</taxon>
        <taxon>Metazoa</taxon>
        <taxon>Ecdysozoa</taxon>
        <taxon>Arthropoda</taxon>
        <taxon>Hexapoda</taxon>
        <taxon>Insecta</taxon>
        <taxon>Pterygota</taxon>
        <taxon>Neoptera</taxon>
        <taxon>Paraneoptera</taxon>
        <taxon>Thysanoptera</taxon>
        <taxon>Terebrantia</taxon>
        <taxon>Thripoidea</taxon>
        <taxon>Thripidae</taxon>
        <taxon>Megalurothrips</taxon>
    </lineage>
</organism>
<dbReference type="Pfam" id="PF13181">
    <property type="entry name" value="TPR_8"/>
    <property type="match status" value="2"/>
</dbReference>
<feature type="domain" description="J" evidence="5">
    <location>
        <begin position="383"/>
        <end position="453"/>
    </location>
</feature>
<keyword evidence="7" id="KW-1185">Reference proteome</keyword>
<dbReference type="Gene3D" id="1.10.287.110">
    <property type="entry name" value="DnaJ domain"/>
    <property type="match status" value="1"/>
</dbReference>
<evidence type="ECO:0000313" key="6">
    <source>
        <dbReference type="EMBL" id="KAJ1523985.1"/>
    </source>
</evidence>
<evidence type="ECO:0000256" key="3">
    <source>
        <dbReference type="ARBA" id="ARBA00023186"/>
    </source>
</evidence>
<protein>
    <recommendedName>
        <fullName evidence="5">J domain-containing protein</fullName>
    </recommendedName>
</protein>
<dbReference type="AlphaFoldDB" id="A0AAV7XGV3"/>
<dbReference type="SUPFAM" id="SSF48452">
    <property type="entry name" value="TPR-like"/>
    <property type="match status" value="3"/>
</dbReference>
<sequence>MEAPAAPAPILIDLEPDTDEVIDVTPEKTAEIKKESGNQLYKKKQYKKALPLYSEAIQLSPNNASYYGNRAACYIMLNQYNEALADARKALQIDPKFVKGYLRMAKCCMMMGDLSTADKALLKVEEIEPNNPQLVPERVNLGTIQKYWDDAEKCLEKKDFRKVVYLMDRILEIVKGCQRFTLIKAESLAMLGRHEESQELANDILHADAKNVDAVYVRGLSLYYQDNVDKAFTHFQHVLKAAPDHKKALDIYKRARALKQTKEEGNEAFKAGDHPKAYDLYSQALQIDPLNTLTNAKLFFNRALVLTKMNKLHEAVSDCTAALKLDDKYLKALLRRAKCHTDLNMLEEAVLDYEKVVQIERSREHRRLLQEAKLALKRSKRKDYYKVLGIEKTASEDEIKKAYKKRALIHHPDRHSSASDTEKVEQEKMFKEVGEAYAILSDPKKRARYDSGQDLDDMEGMGGWSADFDGCGRFPGFFAGGAGPAFNLGEGFGGYTFHFG</sequence>
<feature type="repeat" description="TPR" evidence="4">
    <location>
        <begin position="30"/>
        <end position="63"/>
    </location>
</feature>
<dbReference type="FunFam" id="1.25.40.10:FF:000097">
    <property type="entry name" value="DnaJ homolog subfamily C member 7 homolog"/>
    <property type="match status" value="1"/>
</dbReference>
<dbReference type="SMART" id="SM00271">
    <property type="entry name" value="DnaJ"/>
    <property type="match status" value="1"/>
</dbReference>
<dbReference type="EMBL" id="JAPTSV010000009">
    <property type="protein sequence ID" value="KAJ1523985.1"/>
    <property type="molecule type" value="Genomic_DNA"/>
</dbReference>
<dbReference type="Pfam" id="PF00226">
    <property type="entry name" value="DnaJ"/>
    <property type="match status" value="1"/>
</dbReference>
<evidence type="ECO:0000256" key="1">
    <source>
        <dbReference type="ARBA" id="ARBA00022737"/>
    </source>
</evidence>
<dbReference type="InterPro" id="IPR036869">
    <property type="entry name" value="J_dom_sf"/>
</dbReference>
<feature type="repeat" description="TPR" evidence="4">
    <location>
        <begin position="212"/>
        <end position="245"/>
    </location>
</feature>
<dbReference type="SUPFAM" id="SSF46565">
    <property type="entry name" value="Chaperone J-domain"/>
    <property type="match status" value="1"/>
</dbReference>
<dbReference type="PROSITE" id="PS00636">
    <property type="entry name" value="DNAJ_1"/>
    <property type="match status" value="1"/>
</dbReference>
<evidence type="ECO:0000313" key="7">
    <source>
        <dbReference type="Proteomes" id="UP001075354"/>
    </source>
</evidence>
<dbReference type="InterPro" id="IPR011990">
    <property type="entry name" value="TPR-like_helical_dom_sf"/>
</dbReference>
<dbReference type="PANTHER" id="PTHR45188:SF2">
    <property type="entry name" value="DNAJ HOMOLOG SUBFAMILY C MEMBER 7"/>
    <property type="match status" value="1"/>
</dbReference>
<dbReference type="Pfam" id="PF13432">
    <property type="entry name" value="TPR_16"/>
    <property type="match status" value="1"/>
</dbReference>
<keyword evidence="1" id="KW-0677">Repeat</keyword>
<dbReference type="SMART" id="SM00028">
    <property type="entry name" value="TPR"/>
    <property type="match status" value="7"/>
</dbReference>
<feature type="repeat" description="TPR" evidence="4">
    <location>
        <begin position="258"/>
        <end position="291"/>
    </location>
</feature>
<dbReference type="Gene3D" id="1.25.40.10">
    <property type="entry name" value="Tetratricopeptide repeat domain"/>
    <property type="match status" value="1"/>
</dbReference>
<comment type="caution">
    <text evidence="6">The sequence shown here is derived from an EMBL/GenBank/DDBJ whole genome shotgun (WGS) entry which is preliminary data.</text>
</comment>
<dbReference type="PROSITE" id="PS50005">
    <property type="entry name" value="TPR"/>
    <property type="match status" value="4"/>
</dbReference>